<dbReference type="EMBL" id="DRTT01000116">
    <property type="protein sequence ID" value="HHF98674.1"/>
    <property type="molecule type" value="Genomic_DNA"/>
</dbReference>
<dbReference type="InterPro" id="IPR006059">
    <property type="entry name" value="SBP"/>
</dbReference>
<protein>
    <submittedName>
        <fullName evidence="1">Sugar ABC transporter substrate-binding protein</fullName>
    </submittedName>
</protein>
<dbReference type="Gene3D" id="3.40.190.10">
    <property type="entry name" value="Periplasmic binding protein-like II"/>
    <property type="match status" value="2"/>
</dbReference>
<dbReference type="PANTHER" id="PTHR43649">
    <property type="entry name" value="ARABINOSE-BINDING PROTEIN-RELATED"/>
    <property type="match status" value="1"/>
</dbReference>
<evidence type="ECO:0000313" key="1">
    <source>
        <dbReference type="EMBL" id="HHF98674.1"/>
    </source>
</evidence>
<dbReference type="PANTHER" id="PTHR43649:SF12">
    <property type="entry name" value="DIACETYLCHITOBIOSE BINDING PROTEIN DASA"/>
    <property type="match status" value="1"/>
</dbReference>
<gene>
    <name evidence="1" type="ORF">ENL39_04225</name>
</gene>
<sequence length="449" mass="49910">MINNKEAIMSRKVVFFILVTVIVASFSSITFAGDPGKLWYGEPTPEWAKGVDKLRVFNLGALEYDPAIVEFCLMFEKITGIKVDLYPAPSATLLEEATRSLALGESTYDVLDFPPIWCMPDWVDAGWLVPLNDVIPQKMIEQWPPAMVPSTMKDGKIYFVRHQTEPRVLFYRKDLVEGVGAKKPTTWSELVELAKKLTLDKNGDGNIDQWGYGYSASPTGETIHETYGSFLYVAGGKFWKEDGTPAFNSPEGLEALRFMVDLVNKYKVSPPGVITYREGPLTDLLGSGAVAMAEGDASLMARVLGSKPYGEKMAVAAPPHRDGLVPGKDFKYFNKGIAYCVNKNSKHIEAAKRLAVWAGGYEANWLEGAVELNIPANTSVFESSFVRSRIPFFDEISKVVEASQVETHANMSLFEDILAKGVISAIRQEKTPEEALDWMVSEMKRRKVF</sequence>
<comment type="caution">
    <text evidence="1">The sequence shown here is derived from an EMBL/GenBank/DDBJ whole genome shotgun (WGS) entry which is preliminary data.</text>
</comment>
<dbReference type="InterPro" id="IPR050490">
    <property type="entry name" value="Bact_solute-bd_prot1"/>
</dbReference>
<dbReference type="SUPFAM" id="SSF53850">
    <property type="entry name" value="Periplasmic binding protein-like II"/>
    <property type="match status" value="1"/>
</dbReference>
<accession>A0A7V5HZF6</accession>
<dbReference type="Pfam" id="PF01547">
    <property type="entry name" value="SBP_bac_1"/>
    <property type="match status" value="1"/>
</dbReference>
<name>A0A7V5HZF6_UNCAE</name>
<proteinExistence type="predicted"/>
<dbReference type="Proteomes" id="UP000886070">
    <property type="component" value="Unassembled WGS sequence"/>
</dbReference>
<dbReference type="CDD" id="cd13585">
    <property type="entry name" value="PBP2_TMBP_like"/>
    <property type="match status" value="1"/>
</dbReference>
<reference evidence="1" key="1">
    <citation type="journal article" date="2020" name="mSystems">
        <title>Genome- and Community-Level Interaction Insights into Carbon Utilization and Element Cycling Functions of Hydrothermarchaeota in Hydrothermal Sediment.</title>
        <authorList>
            <person name="Zhou Z."/>
            <person name="Liu Y."/>
            <person name="Xu W."/>
            <person name="Pan J."/>
            <person name="Luo Z.H."/>
            <person name="Li M."/>
        </authorList>
    </citation>
    <scope>NUCLEOTIDE SEQUENCE [LARGE SCALE GENOMIC DNA]</scope>
    <source>
        <strain evidence="1">HyVt-92</strain>
    </source>
</reference>
<organism evidence="1">
    <name type="scientific">Aerophobetes bacterium</name>
    <dbReference type="NCBI Taxonomy" id="2030807"/>
    <lineage>
        <taxon>Bacteria</taxon>
        <taxon>Candidatus Aerophobota</taxon>
    </lineage>
</organism>
<dbReference type="AlphaFoldDB" id="A0A7V5HZF6"/>